<keyword evidence="2" id="KW-1003">Cell membrane</keyword>
<evidence type="ECO:0000256" key="2">
    <source>
        <dbReference type="ARBA" id="ARBA00022475"/>
    </source>
</evidence>
<dbReference type="SUPFAM" id="SSF48726">
    <property type="entry name" value="Immunoglobulin"/>
    <property type="match status" value="2"/>
</dbReference>
<dbReference type="InterPro" id="IPR036179">
    <property type="entry name" value="Ig-like_dom_sf"/>
</dbReference>
<dbReference type="GO" id="GO:0050808">
    <property type="term" value="P:synapse organization"/>
    <property type="evidence" value="ECO:0007669"/>
    <property type="project" value="TreeGrafter"/>
</dbReference>
<feature type="domain" description="Ig-like" evidence="10">
    <location>
        <begin position="39"/>
        <end position="134"/>
    </location>
</feature>
<dbReference type="PROSITE" id="PS50835">
    <property type="entry name" value="IG_LIKE"/>
    <property type="match status" value="2"/>
</dbReference>
<dbReference type="InterPro" id="IPR050958">
    <property type="entry name" value="Cell_Adh-Cytoskel_Orgn"/>
</dbReference>
<dbReference type="InterPro" id="IPR003598">
    <property type="entry name" value="Ig_sub2"/>
</dbReference>
<keyword evidence="11" id="KW-1185">Reference proteome</keyword>
<feature type="domain" description="Ig-like" evidence="10">
    <location>
        <begin position="139"/>
        <end position="241"/>
    </location>
</feature>
<evidence type="ECO:0000256" key="6">
    <source>
        <dbReference type="ARBA" id="ARBA00023157"/>
    </source>
</evidence>
<evidence type="ECO:0000256" key="1">
    <source>
        <dbReference type="ARBA" id="ARBA00004236"/>
    </source>
</evidence>
<dbReference type="WBParaSite" id="jg19097">
    <property type="protein sequence ID" value="jg19097"/>
    <property type="gene ID" value="jg19097"/>
</dbReference>
<evidence type="ECO:0000313" key="11">
    <source>
        <dbReference type="Proteomes" id="UP000887574"/>
    </source>
</evidence>
<evidence type="ECO:0000256" key="4">
    <source>
        <dbReference type="ARBA" id="ARBA00022737"/>
    </source>
</evidence>
<name>A0A915DEK1_9BILA</name>
<dbReference type="FunFam" id="2.60.40.10:FF:000005">
    <property type="entry name" value="Neuronal cell adhesion molecule"/>
    <property type="match status" value="1"/>
</dbReference>
<keyword evidence="3" id="KW-0732">Signal</keyword>
<dbReference type="Gene3D" id="2.60.40.10">
    <property type="entry name" value="Immunoglobulins"/>
    <property type="match status" value="1"/>
</dbReference>
<dbReference type="AlphaFoldDB" id="A0A915DEK1"/>
<reference evidence="12" key="1">
    <citation type="submission" date="2022-11" db="UniProtKB">
        <authorList>
            <consortium name="WormBaseParasite"/>
        </authorList>
    </citation>
    <scope>IDENTIFICATION</scope>
</reference>
<dbReference type="PANTHER" id="PTHR45080:SF8">
    <property type="entry name" value="IG-LIKE DOMAIN-CONTAINING PROTEIN"/>
    <property type="match status" value="1"/>
</dbReference>
<dbReference type="InterPro" id="IPR013783">
    <property type="entry name" value="Ig-like_fold"/>
</dbReference>
<dbReference type="GO" id="GO:0043025">
    <property type="term" value="C:neuronal cell body"/>
    <property type="evidence" value="ECO:0007669"/>
    <property type="project" value="TreeGrafter"/>
</dbReference>
<feature type="transmembrane region" description="Helical" evidence="9">
    <location>
        <begin position="252"/>
        <end position="275"/>
    </location>
</feature>
<sequence length="295" mass="33386">MASHKYFLHCYFYRYLSALLIFLFITTVNAIDLRVKGPPSVVLQVKSGRTTGHHSQLQVSSALGLWCQAVNGKTFEVVPAQEITFRHHSQVHETQMENEGQNATYTKETVVLADAGVWTCEVKTKLGNATGDISVFLRPVVVSNSSLRFDDHDSSNYHFDASGLTMIRGENCRLECPVFGYPKPEIKWKYQDKQIQQSARISIKDGVLTIKNVTDTDDGNYVCTATNSFKHKGQMQQSEVVVERRLRVKSELAWVTPLCIILVIVMLLVATIVLCEFRKKRNERKLILVETAEDD</sequence>
<dbReference type="InterPro" id="IPR007110">
    <property type="entry name" value="Ig-like_dom"/>
</dbReference>
<proteinExistence type="predicted"/>
<evidence type="ECO:0000256" key="9">
    <source>
        <dbReference type="SAM" id="Phobius"/>
    </source>
</evidence>
<dbReference type="Pfam" id="PF26428">
    <property type="entry name" value="Zwei_Ig_N"/>
    <property type="match status" value="1"/>
</dbReference>
<dbReference type="PANTHER" id="PTHR45080">
    <property type="entry name" value="CONTACTIN 5"/>
    <property type="match status" value="1"/>
</dbReference>
<dbReference type="SMART" id="SM00408">
    <property type="entry name" value="IGc2"/>
    <property type="match status" value="1"/>
</dbReference>
<dbReference type="SMART" id="SM00409">
    <property type="entry name" value="IG"/>
    <property type="match status" value="2"/>
</dbReference>
<dbReference type="InterPro" id="IPR013098">
    <property type="entry name" value="Ig_I-set"/>
</dbReference>
<evidence type="ECO:0000256" key="5">
    <source>
        <dbReference type="ARBA" id="ARBA00023136"/>
    </source>
</evidence>
<dbReference type="Pfam" id="PF07679">
    <property type="entry name" value="I-set"/>
    <property type="match status" value="1"/>
</dbReference>
<keyword evidence="8" id="KW-0393">Immunoglobulin domain</keyword>
<evidence type="ECO:0000259" key="10">
    <source>
        <dbReference type="PROSITE" id="PS50835"/>
    </source>
</evidence>
<accession>A0A915DEK1</accession>
<keyword evidence="5 9" id="KW-0472">Membrane</keyword>
<evidence type="ECO:0000256" key="3">
    <source>
        <dbReference type="ARBA" id="ARBA00022729"/>
    </source>
</evidence>
<protein>
    <submittedName>
        <fullName evidence="12">Ig-like domain-containing protein</fullName>
    </submittedName>
</protein>
<keyword evidence="4" id="KW-0677">Repeat</keyword>
<evidence type="ECO:0000256" key="7">
    <source>
        <dbReference type="ARBA" id="ARBA00023180"/>
    </source>
</evidence>
<keyword evidence="7" id="KW-0325">Glycoprotein</keyword>
<evidence type="ECO:0000313" key="12">
    <source>
        <dbReference type="WBParaSite" id="jg19097"/>
    </source>
</evidence>
<keyword evidence="9" id="KW-0812">Transmembrane</keyword>
<dbReference type="InterPro" id="IPR003599">
    <property type="entry name" value="Ig_sub"/>
</dbReference>
<dbReference type="GO" id="GO:0008046">
    <property type="term" value="F:axon guidance receptor activity"/>
    <property type="evidence" value="ECO:0007669"/>
    <property type="project" value="TreeGrafter"/>
</dbReference>
<dbReference type="InterPro" id="IPR058814">
    <property type="entry name" value="ZIG1/7_N"/>
</dbReference>
<evidence type="ECO:0000256" key="8">
    <source>
        <dbReference type="ARBA" id="ARBA00023319"/>
    </source>
</evidence>
<keyword evidence="9" id="KW-1133">Transmembrane helix</keyword>
<dbReference type="GO" id="GO:0005886">
    <property type="term" value="C:plasma membrane"/>
    <property type="evidence" value="ECO:0007669"/>
    <property type="project" value="UniProtKB-SubCell"/>
</dbReference>
<keyword evidence="6" id="KW-1015">Disulfide bond</keyword>
<dbReference type="GO" id="GO:0007156">
    <property type="term" value="P:homophilic cell adhesion via plasma membrane adhesion molecules"/>
    <property type="evidence" value="ECO:0007669"/>
    <property type="project" value="TreeGrafter"/>
</dbReference>
<comment type="subcellular location">
    <subcellularLocation>
        <location evidence="1">Cell membrane</location>
    </subcellularLocation>
</comment>
<dbReference type="GO" id="GO:0030424">
    <property type="term" value="C:axon"/>
    <property type="evidence" value="ECO:0007669"/>
    <property type="project" value="TreeGrafter"/>
</dbReference>
<organism evidence="11 12">
    <name type="scientific">Ditylenchus dipsaci</name>
    <dbReference type="NCBI Taxonomy" id="166011"/>
    <lineage>
        <taxon>Eukaryota</taxon>
        <taxon>Metazoa</taxon>
        <taxon>Ecdysozoa</taxon>
        <taxon>Nematoda</taxon>
        <taxon>Chromadorea</taxon>
        <taxon>Rhabditida</taxon>
        <taxon>Tylenchina</taxon>
        <taxon>Tylenchomorpha</taxon>
        <taxon>Sphaerularioidea</taxon>
        <taxon>Anguinidae</taxon>
        <taxon>Anguininae</taxon>
        <taxon>Ditylenchus</taxon>
    </lineage>
</organism>
<dbReference type="Proteomes" id="UP000887574">
    <property type="component" value="Unplaced"/>
</dbReference>